<dbReference type="KEGG" id="gai:IMCC3135_19105"/>
<name>A0A2Z2NYH3_9GAMM</name>
<gene>
    <name evidence="1" type="ORF">IMCC3135_19105</name>
</gene>
<keyword evidence="2" id="KW-1185">Reference proteome</keyword>
<sequence>MGYSPERLEAVLKKILPPDQRSIPDLAREEGISEPYAFTAPTQPYSQVSYE</sequence>
<dbReference type="EMBL" id="CP018632">
    <property type="protein sequence ID" value="ASJ73900.1"/>
    <property type="molecule type" value="Genomic_DNA"/>
</dbReference>
<dbReference type="AlphaFoldDB" id="A0A2Z2NYH3"/>
<accession>A0A2Z2NYH3</accession>
<evidence type="ECO:0000313" key="2">
    <source>
        <dbReference type="Proteomes" id="UP000250079"/>
    </source>
</evidence>
<reference evidence="1 2" key="1">
    <citation type="submission" date="2016-12" db="EMBL/GenBank/DDBJ databases">
        <authorList>
            <person name="Song W.-J."/>
            <person name="Kurnit D.M."/>
        </authorList>
    </citation>
    <scope>NUCLEOTIDE SEQUENCE [LARGE SCALE GENOMIC DNA]</scope>
    <source>
        <strain evidence="1 2">IMCC3135</strain>
    </source>
</reference>
<dbReference type="Proteomes" id="UP000250079">
    <property type="component" value="Chromosome"/>
</dbReference>
<organism evidence="1 2">
    <name type="scientific">Granulosicoccus antarcticus IMCC3135</name>
    <dbReference type="NCBI Taxonomy" id="1192854"/>
    <lineage>
        <taxon>Bacteria</taxon>
        <taxon>Pseudomonadati</taxon>
        <taxon>Pseudomonadota</taxon>
        <taxon>Gammaproteobacteria</taxon>
        <taxon>Chromatiales</taxon>
        <taxon>Granulosicoccaceae</taxon>
        <taxon>Granulosicoccus</taxon>
    </lineage>
</organism>
<evidence type="ECO:0000313" key="1">
    <source>
        <dbReference type="EMBL" id="ASJ73900.1"/>
    </source>
</evidence>
<proteinExistence type="predicted"/>
<protein>
    <submittedName>
        <fullName evidence="1">Uncharacterized protein</fullName>
    </submittedName>
</protein>